<evidence type="ECO:0000256" key="1">
    <source>
        <dbReference type="ARBA" id="ARBA00012528"/>
    </source>
</evidence>
<evidence type="ECO:0000259" key="4">
    <source>
        <dbReference type="PROSITE" id="PS50887"/>
    </source>
</evidence>
<comment type="catalytic activity">
    <reaction evidence="2">
        <text>2 GTP = 3',3'-c-di-GMP + 2 diphosphate</text>
        <dbReference type="Rhea" id="RHEA:24898"/>
        <dbReference type="ChEBI" id="CHEBI:33019"/>
        <dbReference type="ChEBI" id="CHEBI:37565"/>
        <dbReference type="ChEBI" id="CHEBI:58805"/>
        <dbReference type="EC" id="2.7.7.65"/>
    </reaction>
</comment>
<evidence type="ECO:0000313" key="6">
    <source>
        <dbReference type="Proteomes" id="UP000095347"/>
    </source>
</evidence>
<dbReference type="STRING" id="28181.BEN30_14030"/>
<dbReference type="InterPro" id="IPR029787">
    <property type="entry name" value="Nucleotide_cyclase"/>
</dbReference>
<dbReference type="Pfam" id="PF00497">
    <property type="entry name" value="SBP_bac_3"/>
    <property type="match status" value="2"/>
</dbReference>
<reference evidence="6" key="1">
    <citation type="submission" date="2016-07" db="EMBL/GenBank/DDBJ databases">
        <authorList>
            <person name="Florea S."/>
            <person name="Webb J.S."/>
            <person name="Jaromczyk J."/>
            <person name="Schardl C.L."/>
        </authorList>
    </citation>
    <scope>NUCLEOTIDE SEQUENCE [LARGE SCALE GENOMIC DNA]</scope>
    <source>
        <strain evidence="6">MV-1</strain>
    </source>
</reference>
<dbReference type="InterPro" id="IPR000160">
    <property type="entry name" value="GGDEF_dom"/>
</dbReference>
<comment type="caution">
    <text evidence="5">The sequence shown here is derived from an EMBL/GenBank/DDBJ whole genome shotgun (WGS) entry which is preliminary data.</text>
</comment>
<dbReference type="RefSeq" id="WP_069958699.1">
    <property type="nucleotide sequence ID" value="NZ_MCGG01000048.1"/>
</dbReference>
<feature type="chain" id="PRO_5009184047" description="diguanylate cyclase" evidence="3">
    <location>
        <begin position="28"/>
        <end position="722"/>
    </location>
</feature>
<dbReference type="Gene3D" id="3.30.70.270">
    <property type="match status" value="1"/>
</dbReference>
<dbReference type="AlphaFoldDB" id="A0A1E5Q5D7"/>
<dbReference type="SUPFAM" id="SSF53850">
    <property type="entry name" value="Periplasmic binding protein-like II"/>
    <property type="match status" value="2"/>
</dbReference>
<protein>
    <recommendedName>
        <fullName evidence="1">diguanylate cyclase</fullName>
        <ecNumber evidence="1">2.7.7.65</ecNumber>
    </recommendedName>
</protein>
<dbReference type="PANTHER" id="PTHR45138">
    <property type="entry name" value="REGULATORY COMPONENTS OF SENSORY TRANSDUCTION SYSTEM"/>
    <property type="match status" value="1"/>
</dbReference>
<gene>
    <name evidence="5" type="ORF">BEN30_14030</name>
</gene>
<dbReference type="SMART" id="SM00267">
    <property type="entry name" value="GGDEF"/>
    <property type="match status" value="1"/>
</dbReference>
<dbReference type="Proteomes" id="UP000095347">
    <property type="component" value="Unassembled WGS sequence"/>
</dbReference>
<dbReference type="GO" id="GO:1902201">
    <property type="term" value="P:negative regulation of bacterial-type flagellum-dependent cell motility"/>
    <property type="evidence" value="ECO:0007669"/>
    <property type="project" value="TreeGrafter"/>
</dbReference>
<dbReference type="GO" id="GO:0043709">
    <property type="term" value="P:cell adhesion involved in single-species biofilm formation"/>
    <property type="evidence" value="ECO:0007669"/>
    <property type="project" value="TreeGrafter"/>
</dbReference>
<accession>A0A1E5Q5D7</accession>
<dbReference type="CDD" id="cd13708">
    <property type="entry name" value="PBP2_BvgS_like_1"/>
    <property type="match status" value="1"/>
</dbReference>
<dbReference type="NCBIfam" id="TIGR00254">
    <property type="entry name" value="GGDEF"/>
    <property type="match status" value="1"/>
</dbReference>
<dbReference type="InterPro" id="IPR001638">
    <property type="entry name" value="Solute-binding_3/MltF_N"/>
</dbReference>
<dbReference type="EMBL" id="MCGG01000048">
    <property type="protein sequence ID" value="OEJ65571.1"/>
    <property type="molecule type" value="Genomic_DNA"/>
</dbReference>
<feature type="domain" description="GGDEF" evidence="4">
    <location>
        <begin position="594"/>
        <end position="722"/>
    </location>
</feature>
<organism evidence="5 6">
    <name type="scientific">Magnetovibrio blakemorei</name>
    <dbReference type="NCBI Taxonomy" id="28181"/>
    <lineage>
        <taxon>Bacteria</taxon>
        <taxon>Pseudomonadati</taxon>
        <taxon>Pseudomonadota</taxon>
        <taxon>Alphaproteobacteria</taxon>
        <taxon>Rhodospirillales</taxon>
        <taxon>Magnetovibrionaceae</taxon>
        <taxon>Magnetovibrio</taxon>
    </lineage>
</organism>
<keyword evidence="6" id="KW-1185">Reference proteome</keyword>
<dbReference type="InterPro" id="IPR043128">
    <property type="entry name" value="Rev_trsase/Diguanyl_cyclase"/>
</dbReference>
<dbReference type="FunFam" id="3.30.70.270:FF:000001">
    <property type="entry name" value="Diguanylate cyclase domain protein"/>
    <property type="match status" value="1"/>
</dbReference>
<dbReference type="OrthoDB" id="9812260at2"/>
<dbReference type="SUPFAM" id="SSF55073">
    <property type="entry name" value="Nucleotide cyclase"/>
    <property type="match status" value="1"/>
</dbReference>
<evidence type="ECO:0000256" key="2">
    <source>
        <dbReference type="ARBA" id="ARBA00034247"/>
    </source>
</evidence>
<dbReference type="PANTHER" id="PTHR45138:SF9">
    <property type="entry name" value="DIGUANYLATE CYCLASE DGCM-RELATED"/>
    <property type="match status" value="1"/>
</dbReference>
<dbReference type="Pfam" id="PF00990">
    <property type="entry name" value="GGDEF"/>
    <property type="match status" value="1"/>
</dbReference>
<evidence type="ECO:0000256" key="3">
    <source>
        <dbReference type="SAM" id="SignalP"/>
    </source>
</evidence>
<sequence>MRRLTHTLIALISLLITPLLVAGAAHASEPLFLTQEEQGWLRVHTAPLRVHNEMEWKPYNYNEDGVPKGYSIDYMNLLAQKLGIQVEYISGPTWDRFLGMMQDGSLDVMLNIANTRDRRKYLKFTDPYHITSVGLYVHNSEDSITDLDDMNGKRLGFTEGFFFGEFIRRYYPEIKVVTFDSTQGSFIGVQKGLVDAAMDVPLVARSILRDLNMTDLKYVGKVSDPVFITTFSIATRLDDVILNNILQKAIDAVTSDEMRAINEKWALKENQVTELSPADVDHLKAFGPLRLCVHPDRLPLEALNLDTSLTGVSAEFVELLQQRLDMPIVLVPTQSWKQSLTFAKERKCDVLPMVSKASGARESLNFTSPWLSLDLVVATRDDQIYITDISQLADKKIAVVRGQSTKEDVLSLHPDLHLIEVRTVSDGLSAVSKGDAFALIDTLATISRALKTGDVDHVKVSGTLDIKANFAIGVRSDDGQLLKILEHISTTIDPAEINAIYNRWLSVAYVERIDYARFWQAVLIFSVLMAYVYYRYRKGLQAANEIRIAHSEVEAANLKLDRLARTDPLTGLANRLETDDVLHRELARFERDKNIFSIIMVDIDHFKAINDQHGHTMGDQVLKHVAEIFTSTTREVDLVGRWGGEEFLVVCTSTNAEGALKLAEHLRTAIEQNSHSATPPCTASFGVAAIQPGENVDDLMRRADSALYSAKATGRNRVELAL</sequence>
<evidence type="ECO:0000313" key="5">
    <source>
        <dbReference type="EMBL" id="OEJ65571.1"/>
    </source>
</evidence>
<name>A0A1E5Q5D7_9PROT</name>
<feature type="signal peptide" evidence="3">
    <location>
        <begin position="1"/>
        <end position="27"/>
    </location>
</feature>
<dbReference type="CDD" id="cd01949">
    <property type="entry name" value="GGDEF"/>
    <property type="match status" value="1"/>
</dbReference>
<keyword evidence="3" id="KW-0732">Signal</keyword>
<proteinExistence type="predicted"/>
<dbReference type="PROSITE" id="PS50887">
    <property type="entry name" value="GGDEF"/>
    <property type="match status" value="1"/>
</dbReference>
<dbReference type="EC" id="2.7.7.65" evidence="1"/>
<dbReference type="InterPro" id="IPR050469">
    <property type="entry name" value="Diguanylate_Cyclase"/>
</dbReference>
<dbReference type="GO" id="GO:0005886">
    <property type="term" value="C:plasma membrane"/>
    <property type="evidence" value="ECO:0007669"/>
    <property type="project" value="TreeGrafter"/>
</dbReference>
<dbReference type="GO" id="GO:0052621">
    <property type="term" value="F:diguanylate cyclase activity"/>
    <property type="evidence" value="ECO:0007669"/>
    <property type="project" value="UniProtKB-EC"/>
</dbReference>
<dbReference type="CDD" id="cd01007">
    <property type="entry name" value="PBP2_BvgS_HisK_like"/>
    <property type="match status" value="1"/>
</dbReference>
<dbReference type="Gene3D" id="3.40.190.10">
    <property type="entry name" value="Periplasmic binding protein-like II"/>
    <property type="match status" value="4"/>
</dbReference>
<dbReference type="SMART" id="SM00062">
    <property type="entry name" value="PBPb"/>
    <property type="match status" value="2"/>
</dbReference>